<evidence type="ECO:0000313" key="3">
    <source>
        <dbReference type="Proteomes" id="UP000002149"/>
    </source>
</evidence>
<dbReference type="GeneID" id="36392808"/>
<keyword evidence="3" id="KW-1185">Reference proteome</keyword>
<feature type="region of interest" description="Disordered" evidence="1">
    <location>
        <begin position="224"/>
        <end position="244"/>
    </location>
</feature>
<evidence type="ECO:0000313" key="2">
    <source>
        <dbReference type="EMBL" id="ALO60491.1"/>
    </source>
</evidence>
<feature type="compositionally biased region" description="Polar residues" evidence="1">
    <location>
        <begin position="1"/>
        <end position="13"/>
    </location>
</feature>
<dbReference type="RefSeq" id="XP_024514308.1">
    <property type="nucleotide sequence ID" value="XM_024658452.1"/>
</dbReference>
<name>A0A0S2LIE6_CRYD1</name>
<dbReference type="Proteomes" id="UP000002149">
    <property type="component" value="Chromosome 3"/>
</dbReference>
<gene>
    <name evidence="2" type="ordered locus">CNC05065</name>
</gene>
<dbReference type="EMBL" id="AE017343">
    <property type="protein sequence ID" value="ALO60491.1"/>
    <property type="molecule type" value="Genomic_DNA"/>
</dbReference>
<accession>A0A0S2LIE6</accession>
<dbReference type="KEGG" id="cne:CNC05065"/>
<dbReference type="VEuPathDB" id="FungiDB:CNC05065"/>
<dbReference type="PaxDb" id="214684-A0A0S2LIE6"/>
<proteinExistence type="predicted"/>
<feature type="compositionally biased region" description="Low complexity" evidence="1">
    <location>
        <begin position="16"/>
        <end position="33"/>
    </location>
</feature>
<dbReference type="OrthoDB" id="17066at2759"/>
<organism evidence="2 3">
    <name type="scientific">Cryptococcus deneoformans (strain JEC21 / ATCC MYA-565)</name>
    <name type="common">Cryptococcus neoformans var. neoformans serotype D</name>
    <dbReference type="NCBI Taxonomy" id="214684"/>
    <lineage>
        <taxon>Eukaryota</taxon>
        <taxon>Fungi</taxon>
        <taxon>Dikarya</taxon>
        <taxon>Basidiomycota</taxon>
        <taxon>Agaricomycotina</taxon>
        <taxon>Tremellomycetes</taxon>
        <taxon>Tremellales</taxon>
        <taxon>Cryptococcaceae</taxon>
        <taxon>Cryptococcus</taxon>
        <taxon>Cryptococcus neoformans species complex</taxon>
    </lineage>
</organism>
<evidence type="ECO:0000256" key="1">
    <source>
        <dbReference type="SAM" id="MobiDB-lite"/>
    </source>
</evidence>
<protein>
    <submittedName>
        <fullName evidence="2">Uncharacterized protein</fullName>
    </submittedName>
</protein>
<dbReference type="InParanoid" id="A0A0S2LIE6"/>
<dbReference type="AlphaFoldDB" id="A0A0S2LIE6"/>
<feature type="region of interest" description="Disordered" evidence="1">
    <location>
        <begin position="1"/>
        <end position="35"/>
    </location>
</feature>
<sequence length="244" mass="27802">MASRLASLTPSKNARSRGSPSPSPSSVQSPLRPTETTHHRMLKLVIGEIKNVIRNWDEIVILEGFKSAKGCVDEGTEMDNIIDVEERPEREEVGPHLSSLYNHRVNLQLTISKLDNFLGKLCQLVDQAEKVLLGACQRETYDFVFIEPLWLTWTLEHFVNTISSLIPHHTYHLAELSVLASTILDPATAFDDAKYALEAWRDLATGGERWEAVREWEELVELELTKAEEEEEEEDNAKGRKKRR</sequence>
<reference evidence="2 3" key="1">
    <citation type="journal article" date="2005" name="Science">
        <title>The genome of the basidiomycetous yeast and human pathogen Cryptococcus neoformans.</title>
        <authorList>
            <person name="Loftus B.J."/>
            <person name="Fung E."/>
            <person name="Roncaglia P."/>
            <person name="Rowley D."/>
            <person name="Amedeo P."/>
            <person name="Bruno D."/>
            <person name="Vamathevan J."/>
            <person name="Miranda M."/>
            <person name="Anderson I.J."/>
            <person name="Fraser J.A."/>
            <person name="Allen J.E."/>
            <person name="Bosdet I.E."/>
            <person name="Brent M.R."/>
            <person name="Chiu R."/>
            <person name="Doering T.L."/>
            <person name="Donlin M.J."/>
            <person name="D'Souza C.A."/>
            <person name="Fox D.S."/>
            <person name="Grinberg V."/>
            <person name="Fu J."/>
            <person name="Fukushima M."/>
            <person name="Haas B.J."/>
            <person name="Huang J.C."/>
            <person name="Janbon G."/>
            <person name="Jones S.J."/>
            <person name="Koo H.L."/>
            <person name="Krzywinski M.I."/>
            <person name="Kwon-Chung J.K."/>
            <person name="Lengeler K.B."/>
            <person name="Maiti R."/>
            <person name="Marra M.A."/>
            <person name="Marra R.E."/>
            <person name="Mathewson C.A."/>
            <person name="Mitchell T.G."/>
            <person name="Pertea M."/>
            <person name="Riggs F.R."/>
            <person name="Salzberg S.L."/>
            <person name="Schein J.E."/>
            <person name="Shvartsbeyn A."/>
            <person name="Shin H."/>
            <person name="Shumway M."/>
            <person name="Specht C.A."/>
            <person name="Suh B.B."/>
            <person name="Tenney A."/>
            <person name="Utterback T.R."/>
            <person name="Wickes B.L."/>
            <person name="Wortman J.R."/>
            <person name="Wye N.H."/>
            <person name="Kronstad J.W."/>
            <person name="Lodge J.K."/>
            <person name="Heitman J."/>
            <person name="Davis R.W."/>
            <person name="Fraser C.M."/>
            <person name="Hyman R.W."/>
        </authorList>
    </citation>
    <scope>NUCLEOTIDE SEQUENCE [LARGE SCALE GENOMIC DNA]</scope>
    <source>
        <strain evidence="3">JEC21 / ATCC MYA-565</strain>
    </source>
</reference>